<evidence type="ECO:0000313" key="2">
    <source>
        <dbReference type="Proteomes" id="UP000010796"/>
    </source>
</evidence>
<gene>
    <name evidence="1" type="ordered locus">Echvi_1373</name>
</gene>
<dbReference type="Proteomes" id="UP000010796">
    <property type="component" value="Chromosome"/>
</dbReference>
<keyword evidence="2" id="KW-1185">Reference proteome</keyword>
<dbReference type="PROSITE" id="PS51257">
    <property type="entry name" value="PROKAR_LIPOPROTEIN"/>
    <property type="match status" value="1"/>
</dbReference>
<organism evidence="1 2">
    <name type="scientific">Echinicola vietnamensis (strain DSM 17526 / LMG 23754 / KMM 6221)</name>
    <dbReference type="NCBI Taxonomy" id="926556"/>
    <lineage>
        <taxon>Bacteria</taxon>
        <taxon>Pseudomonadati</taxon>
        <taxon>Bacteroidota</taxon>
        <taxon>Cytophagia</taxon>
        <taxon>Cytophagales</taxon>
        <taxon>Cyclobacteriaceae</taxon>
        <taxon>Echinicola</taxon>
    </lineage>
</organism>
<name>L0FWG5_ECHVK</name>
<dbReference type="STRING" id="926556.Echvi_1373"/>
<dbReference type="KEGG" id="evi:Echvi_1373"/>
<protein>
    <submittedName>
        <fullName evidence="1">Uncharacterized protein</fullName>
    </submittedName>
</protein>
<sequence>MKTNFFIFLGSMLILFSTACNKDKKALPTTVEGYVYNGVEGFTWDKPIEVILVKEVASGSWVGGTGEETVATTYADSNGYYHIDFKAENVRHWVRICASGIPLHHNYCNSVGGTPVERGTKQKIDLYLPPYSWLKLHVENVNYQPGDIIRISTRSGDYLTFYGPANETRILLYGGKKVTIAYAVERENSTFLYKDTISLTPFDTTYHKLEY</sequence>
<proteinExistence type="predicted"/>
<dbReference type="HOGENOM" id="CLU_1303306_0_0_10"/>
<reference evidence="2" key="1">
    <citation type="submission" date="2012-02" db="EMBL/GenBank/DDBJ databases">
        <title>The complete genome of Echinicola vietnamensis DSM 17526.</title>
        <authorList>
            <person name="Lucas S."/>
            <person name="Copeland A."/>
            <person name="Lapidus A."/>
            <person name="Glavina del Rio T."/>
            <person name="Dalin E."/>
            <person name="Tice H."/>
            <person name="Bruce D."/>
            <person name="Goodwin L."/>
            <person name="Pitluck S."/>
            <person name="Peters L."/>
            <person name="Ovchinnikova G."/>
            <person name="Teshima H."/>
            <person name="Kyrpides N."/>
            <person name="Mavromatis K."/>
            <person name="Ivanova N."/>
            <person name="Brettin T."/>
            <person name="Detter J.C."/>
            <person name="Han C."/>
            <person name="Larimer F."/>
            <person name="Land M."/>
            <person name="Hauser L."/>
            <person name="Markowitz V."/>
            <person name="Cheng J.-F."/>
            <person name="Hugenholtz P."/>
            <person name="Woyke T."/>
            <person name="Wu D."/>
            <person name="Brambilla E."/>
            <person name="Klenk H.-P."/>
            <person name="Eisen J.A."/>
        </authorList>
    </citation>
    <scope>NUCLEOTIDE SEQUENCE [LARGE SCALE GENOMIC DNA]</scope>
    <source>
        <strain evidence="2">DSM 17526 / LMG 23754 / KMM 6221</strain>
    </source>
</reference>
<accession>L0FWG5</accession>
<dbReference type="AlphaFoldDB" id="L0FWG5"/>
<evidence type="ECO:0000313" key="1">
    <source>
        <dbReference type="EMBL" id="AGA77642.1"/>
    </source>
</evidence>
<dbReference type="RefSeq" id="WP_015265206.1">
    <property type="nucleotide sequence ID" value="NC_019904.1"/>
</dbReference>
<dbReference type="EMBL" id="CP003346">
    <property type="protein sequence ID" value="AGA77642.1"/>
    <property type="molecule type" value="Genomic_DNA"/>
</dbReference>